<organism evidence="2">
    <name type="scientific">Cryptosporidium canis</name>
    <dbReference type="NCBI Taxonomy" id="195482"/>
    <lineage>
        <taxon>Eukaryota</taxon>
        <taxon>Sar</taxon>
        <taxon>Alveolata</taxon>
        <taxon>Apicomplexa</taxon>
        <taxon>Conoidasida</taxon>
        <taxon>Coccidia</taxon>
        <taxon>Eucoccidiorida</taxon>
        <taxon>Eimeriorina</taxon>
        <taxon>Cryptosporidiidae</taxon>
        <taxon>Cryptosporidium</taxon>
    </lineage>
</organism>
<sequence>MKLMFSILIIFLTHNSFFALNHQIKQPSFDEAPEYITYRELKRTFHGYAYNMNRFGKKKGKIEQIVSKLPHKKRPIIITSGWSQEYYMVISFIIFLSRRLDIASKTFDIKKYKNWIFGNVPPLEELSRGSANFEPLPDWSSWWKKEGSSIEIFDQIGEIYSSIVSAPNTFRFSDEFFSKTTRPFLSLVYIFSREMASDNAQMKNISKSSYREEVIKHLEAKKEEILPEFSTKSTCLYKEQSLNFDKGNDTKNGHLSLIRKAYSHVLSVKKRRKFNSENGDNIELLPNWWEKELDIITAIILTIFKYQYRHRMKIIESENKTKNENINWKGIKRCLKQTISCTSNGASDNSLEHIPIWHRFGEKWQSFPQGAMIRILDNVSKLSLTTKGWDVYDYVICLCFYYLIKRERIRMDWFTLGPLSGSPKTRHWRRFKRFINKIFSSNNGMFDMNNKWHSYSAESDPEFS</sequence>
<evidence type="ECO:0000256" key="1">
    <source>
        <dbReference type="SAM" id="SignalP"/>
    </source>
</evidence>
<dbReference type="EMBL" id="JAPCXC010000051">
    <property type="protein sequence ID" value="KAJ1607994.1"/>
    <property type="molecule type" value="Genomic_DNA"/>
</dbReference>
<evidence type="ECO:0000313" key="2">
    <source>
        <dbReference type="EMBL" id="KAJ1607994.1"/>
    </source>
</evidence>
<dbReference type="OrthoDB" id="337053at2759"/>
<accession>A0A9D5DGA2</accession>
<reference evidence="2" key="1">
    <citation type="submission" date="2022-10" db="EMBL/GenBank/DDBJ databases">
        <title>Adaptive evolution leads to modifications in subtelomeric GC content in a zoonotic Cryptosporidium species.</title>
        <authorList>
            <person name="Li J."/>
            <person name="Feng Y."/>
            <person name="Xiao L."/>
        </authorList>
    </citation>
    <scope>NUCLEOTIDE SEQUENCE</scope>
    <source>
        <strain evidence="2">33844</strain>
    </source>
</reference>
<dbReference type="Proteomes" id="UP001067231">
    <property type="component" value="Unassembled WGS sequence"/>
</dbReference>
<feature type="chain" id="PRO_5039638529" evidence="1">
    <location>
        <begin position="20"/>
        <end position="464"/>
    </location>
</feature>
<protein>
    <submittedName>
        <fullName evidence="2">Uncharacterized protein</fullName>
    </submittedName>
</protein>
<feature type="signal peptide" evidence="1">
    <location>
        <begin position="1"/>
        <end position="19"/>
    </location>
</feature>
<keyword evidence="1" id="KW-0732">Signal</keyword>
<name>A0A9D5DGA2_9CRYT</name>
<proteinExistence type="predicted"/>
<dbReference type="AlphaFoldDB" id="A0A9D5DGA2"/>
<comment type="caution">
    <text evidence="2">The sequence shown here is derived from an EMBL/GenBank/DDBJ whole genome shotgun (WGS) entry which is preliminary data.</text>
</comment>
<gene>
    <name evidence="2" type="ORF">OJ253_2113</name>
</gene>